<evidence type="ECO:0000313" key="4">
    <source>
        <dbReference type="Proteomes" id="UP000704712"/>
    </source>
</evidence>
<dbReference type="EMBL" id="JAACNO010000211">
    <property type="protein sequence ID" value="KAF4148858.1"/>
    <property type="molecule type" value="Genomic_DNA"/>
</dbReference>
<feature type="region of interest" description="Disordered" evidence="1">
    <location>
        <begin position="1"/>
        <end position="23"/>
    </location>
</feature>
<name>A0A8S9VE09_PHYIN</name>
<evidence type="ECO:0008006" key="5">
    <source>
        <dbReference type="Google" id="ProtNLM"/>
    </source>
</evidence>
<gene>
    <name evidence="3" type="ORF">GN958_ATG01932</name>
</gene>
<keyword evidence="2" id="KW-0812">Transmembrane</keyword>
<keyword evidence="2" id="KW-0472">Membrane</keyword>
<accession>A0A8S9VE09</accession>
<keyword evidence="2" id="KW-1133">Transmembrane helix</keyword>
<feature type="transmembrane region" description="Helical" evidence="2">
    <location>
        <begin position="66"/>
        <end position="88"/>
    </location>
</feature>
<evidence type="ECO:0000256" key="2">
    <source>
        <dbReference type="SAM" id="Phobius"/>
    </source>
</evidence>
<organism evidence="3 4">
    <name type="scientific">Phytophthora infestans</name>
    <name type="common">Potato late blight agent</name>
    <name type="synonym">Botrytis infestans</name>
    <dbReference type="NCBI Taxonomy" id="4787"/>
    <lineage>
        <taxon>Eukaryota</taxon>
        <taxon>Sar</taxon>
        <taxon>Stramenopiles</taxon>
        <taxon>Oomycota</taxon>
        <taxon>Peronosporomycetes</taxon>
        <taxon>Peronosporales</taxon>
        <taxon>Peronosporaceae</taxon>
        <taxon>Phytophthora</taxon>
    </lineage>
</organism>
<evidence type="ECO:0000313" key="3">
    <source>
        <dbReference type="EMBL" id="KAF4148858.1"/>
    </source>
</evidence>
<dbReference type="AlphaFoldDB" id="A0A8S9VE09"/>
<comment type="caution">
    <text evidence="3">The sequence shown here is derived from an EMBL/GenBank/DDBJ whole genome shotgun (WGS) entry which is preliminary data.</text>
</comment>
<proteinExistence type="predicted"/>
<reference evidence="3" key="1">
    <citation type="submission" date="2020-03" db="EMBL/GenBank/DDBJ databases">
        <title>Hybrid Assembly of Korean Phytophthora infestans isolates.</title>
        <authorList>
            <person name="Prokchorchik M."/>
            <person name="Lee Y."/>
            <person name="Seo J."/>
            <person name="Cho J.-H."/>
            <person name="Park Y.-E."/>
            <person name="Jang D.-C."/>
            <person name="Im J.-S."/>
            <person name="Choi J.-G."/>
            <person name="Park H.-J."/>
            <person name="Lee G.-B."/>
            <person name="Lee Y.-G."/>
            <person name="Hong S.-Y."/>
            <person name="Cho K."/>
            <person name="Sohn K.H."/>
        </authorList>
    </citation>
    <scope>NUCLEOTIDE SEQUENCE</scope>
    <source>
        <strain evidence="3">KR_2_A2</strain>
    </source>
</reference>
<sequence length="121" mass="13749">MARRQKRDAEYSASVAQSLQSKRTKISTKRTYHSKVNAMTAWLALHFPQTIDSITKKMLIPLPKEAILDFLGISVVLLTCVTAITWAHKMRQVFPFRRRVFGAIAVLLLTSIAHNLLSWTP</sequence>
<dbReference type="Proteomes" id="UP000704712">
    <property type="component" value="Unassembled WGS sequence"/>
</dbReference>
<feature type="transmembrane region" description="Helical" evidence="2">
    <location>
        <begin position="100"/>
        <end position="117"/>
    </location>
</feature>
<evidence type="ECO:0000256" key="1">
    <source>
        <dbReference type="SAM" id="MobiDB-lite"/>
    </source>
</evidence>
<protein>
    <recommendedName>
        <fullName evidence="5">Transmembrane protein</fullName>
    </recommendedName>
</protein>